<proteinExistence type="predicted"/>
<name>A0A9Q5P0E1_9LACT</name>
<dbReference type="OrthoDB" id="2240431at2"/>
<sequence length="420" mass="47850">MENNILILIIILLLGVLGYVFFKNRNKQGDVENTANPSDEKGVDDEIFEIEDNSPAIVIEELFATDAFNHANLAEITDKEVISQLSDLVSGAVDVLTKRTSNKSIKDMELYKVIIPGTSNVSQAAKASDAVKGIYKDASGIEKQLSLNKIDPKSIANAGSSIFSLAAVMNVGAMVVGQYYMEEVSEKLENVSRSISKVRDFQEREFKSKILALVARVGKITEFSKEIIYNDDLRKSKLMTLEALEGEATQLIQQVNISIEELSTVEEDGRFKNYNQEVNEISILLQYQSILLTILNEISQLTYLLSKGEVSTEMSYSIYNKYLQQSNLTRDLLADWHEFQIEHFNIDLENKRREKRDLFGRAQGAIREEWKYKDVSEDTVQKINTQREDKILKLDEPKDYLDKDVEIIVDDGKYYYLEEK</sequence>
<feature type="transmembrane region" description="Helical" evidence="1">
    <location>
        <begin position="162"/>
        <end position="181"/>
    </location>
</feature>
<evidence type="ECO:0000313" key="2">
    <source>
        <dbReference type="EMBL" id="OFI47681.1"/>
    </source>
</evidence>
<gene>
    <name evidence="2" type="ORF">BG262_08225</name>
</gene>
<accession>A0A9Q5P0E1</accession>
<organism evidence="2 3">
    <name type="scientific">Floricoccus penangensis</name>
    <dbReference type="NCBI Taxonomy" id="1859475"/>
    <lineage>
        <taxon>Bacteria</taxon>
        <taxon>Bacillati</taxon>
        <taxon>Bacillota</taxon>
        <taxon>Bacilli</taxon>
        <taxon>Lactobacillales</taxon>
        <taxon>Streptococcaceae</taxon>
        <taxon>Floricoccus</taxon>
    </lineage>
</organism>
<dbReference type="AlphaFoldDB" id="A0A9Q5P0E1"/>
<keyword evidence="1" id="KW-0472">Membrane</keyword>
<keyword evidence="1" id="KW-0812">Transmembrane</keyword>
<keyword evidence="3" id="KW-1185">Reference proteome</keyword>
<feature type="transmembrane region" description="Helical" evidence="1">
    <location>
        <begin position="6"/>
        <end position="22"/>
    </location>
</feature>
<protein>
    <submittedName>
        <fullName evidence="2">Uncharacterized protein</fullName>
    </submittedName>
</protein>
<dbReference type="RefSeq" id="WP_070787079.1">
    <property type="nucleotide sequence ID" value="NZ_MKIQ01000003.1"/>
</dbReference>
<keyword evidence="1" id="KW-1133">Transmembrane helix</keyword>
<dbReference type="Proteomes" id="UP000177273">
    <property type="component" value="Unassembled WGS sequence"/>
</dbReference>
<comment type="caution">
    <text evidence="2">The sequence shown here is derived from an EMBL/GenBank/DDBJ whole genome shotgun (WGS) entry which is preliminary data.</text>
</comment>
<evidence type="ECO:0000313" key="3">
    <source>
        <dbReference type="Proteomes" id="UP000177273"/>
    </source>
</evidence>
<evidence type="ECO:0000256" key="1">
    <source>
        <dbReference type="SAM" id="Phobius"/>
    </source>
</evidence>
<dbReference type="EMBL" id="MKIQ01000003">
    <property type="protein sequence ID" value="OFI47681.1"/>
    <property type="molecule type" value="Genomic_DNA"/>
</dbReference>
<reference evidence="3" key="1">
    <citation type="submission" date="2016-09" db="EMBL/GenBank/DDBJ databases">
        <title>Draft genome sequence of a novel species of the family Streptococcaceae isolated from flowers.</title>
        <authorList>
            <person name="Chuah L.-O."/>
            <person name="Yap K.-P."/>
            <person name="Thong K.L."/>
            <person name="Liong M.T."/>
            <person name="Ahmad R."/>
            <person name="Rusul G."/>
        </authorList>
    </citation>
    <scope>NUCLEOTIDE SEQUENCE [LARGE SCALE GENOMIC DNA]</scope>
    <source>
        <strain evidence="3">HibF3</strain>
    </source>
</reference>